<dbReference type="CDD" id="cd03890">
    <property type="entry name" value="M20_pepD"/>
    <property type="match status" value="1"/>
</dbReference>
<evidence type="ECO:0000256" key="13">
    <source>
        <dbReference type="ARBA" id="ARBA00071271"/>
    </source>
</evidence>
<comment type="cofactor">
    <cofactor evidence="1">
        <name>Co(2+)</name>
        <dbReference type="ChEBI" id="CHEBI:48828"/>
    </cofactor>
</comment>
<dbReference type="AlphaFoldDB" id="A0AAE3NZ21"/>
<keyword evidence="8" id="KW-0170">Cobalt</keyword>
<evidence type="ECO:0000256" key="10">
    <source>
        <dbReference type="ARBA" id="ARBA00038976"/>
    </source>
</evidence>
<dbReference type="GO" id="GO:0070573">
    <property type="term" value="F:metallodipeptidase activity"/>
    <property type="evidence" value="ECO:0007669"/>
    <property type="project" value="TreeGrafter"/>
</dbReference>
<evidence type="ECO:0000256" key="8">
    <source>
        <dbReference type="ARBA" id="ARBA00023285"/>
    </source>
</evidence>
<keyword evidence="3" id="KW-0645">Protease</keyword>
<dbReference type="RefSeq" id="WP_321534873.1">
    <property type="nucleotide sequence ID" value="NZ_JARGDL010000002.1"/>
</dbReference>
<dbReference type="NCBIfam" id="TIGR01893">
    <property type="entry name" value="aa-his-dipept"/>
    <property type="match status" value="1"/>
</dbReference>
<comment type="caution">
    <text evidence="19">The sequence shown here is derived from an EMBL/GenBank/DDBJ whole genome shotgun (WGS) entry which is preliminary data.</text>
</comment>
<evidence type="ECO:0000256" key="12">
    <source>
        <dbReference type="ARBA" id="ARBA00061423"/>
    </source>
</evidence>
<dbReference type="Pfam" id="PF07687">
    <property type="entry name" value="M20_dimer"/>
    <property type="match status" value="1"/>
</dbReference>
<dbReference type="Gene3D" id="3.40.630.10">
    <property type="entry name" value="Zn peptidases"/>
    <property type="match status" value="2"/>
</dbReference>
<dbReference type="PIRSF" id="PIRSF016599">
    <property type="entry name" value="Xaa-His_dipept"/>
    <property type="match status" value="1"/>
</dbReference>
<comment type="similarity">
    <text evidence="12">Belongs to the peptidase M20C family.</text>
</comment>
<dbReference type="GO" id="GO:0005829">
    <property type="term" value="C:cytosol"/>
    <property type="evidence" value="ECO:0007669"/>
    <property type="project" value="TreeGrafter"/>
</dbReference>
<dbReference type="PRINTS" id="PR00934">
    <property type="entry name" value="XHISDIPTASE"/>
</dbReference>
<evidence type="ECO:0000256" key="7">
    <source>
        <dbReference type="ARBA" id="ARBA00023049"/>
    </source>
</evidence>
<dbReference type="SUPFAM" id="SSF55031">
    <property type="entry name" value="Bacterial exopeptidase dimerisation domain"/>
    <property type="match status" value="1"/>
</dbReference>
<dbReference type="FunFam" id="3.40.630.10:FF:000018">
    <property type="entry name" value="Aminoacyl-histidine dipeptidase PepD"/>
    <property type="match status" value="1"/>
</dbReference>
<dbReference type="EC" id="3.4.13.18" evidence="10"/>
<dbReference type="EMBL" id="JARGDL010000002">
    <property type="protein sequence ID" value="MDF1611109.1"/>
    <property type="molecule type" value="Genomic_DNA"/>
</dbReference>
<evidence type="ECO:0000256" key="17">
    <source>
        <dbReference type="ARBA" id="ARBA00078074"/>
    </source>
</evidence>
<evidence type="ECO:0000256" key="9">
    <source>
        <dbReference type="ARBA" id="ARBA00036421"/>
    </source>
</evidence>
<accession>A0AAE3NZ21</accession>
<keyword evidence="4" id="KW-0479">Metal-binding</keyword>
<dbReference type="Proteomes" id="UP001221302">
    <property type="component" value="Unassembled WGS sequence"/>
</dbReference>
<evidence type="ECO:0000256" key="2">
    <source>
        <dbReference type="ARBA" id="ARBA00001947"/>
    </source>
</evidence>
<dbReference type="FunFam" id="3.40.630.10:FF:000015">
    <property type="entry name" value="Aminoacyl-histidine dipeptidase PepD"/>
    <property type="match status" value="1"/>
</dbReference>
<evidence type="ECO:0000313" key="19">
    <source>
        <dbReference type="EMBL" id="MDF1611109.1"/>
    </source>
</evidence>
<comment type="catalytic activity">
    <reaction evidence="9">
        <text>Hydrolysis of dipeptides, preferentially hydrophobic dipeptides including prolyl amino acids.</text>
        <dbReference type="EC" id="3.4.13.18"/>
    </reaction>
</comment>
<proteinExistence type="inferred from homology"/>
<evidence type="ECO:0000259" key="18">
    <source>
        <dbReference type="Pfam" id="PF07687"/>
    </source>
</evidence>
<dbReference type="PANTHER" id="PTHR43501:SF1">
    <property type="entry name" value="CYTOSOL NON-SPECIFIC DIPEPTIDASE"/>
    <property type="match status" value="1"/>
</dbReference>
<dbReference type="InterPro" id="IPR036264">
    <property type="entry name" value="Bact_exopeptidase_dim_dom"/>
</dbReference>
<evidence type="ECO:0000256" key="14">
    <source>
        <dbReference type="ARBA" id="ARBA00075285"/>
    </source>
</evidence>
<keyword evidence="6" id="KW-0862">Zinc</keyword>
<evidence type="ECO:0000313" key="20">
    <source>
        <dbReference type="Proteomes" id="UP001221302"/>
    </source>
</evidence>
<dbReference type="PANTHER" id="PTHR43501">
    <property type="entry name" value="CYTOSOL NON-SPECIFIC DIPEPTIDASE"/>
    <property type="match status" value="1"/>
</dbReference>
<evidence type="ECO:0000256" key="3">
    <source>
        <dbReference type="ARBA" id="ARBA00022670"/>
    </source>
</evidence>
<comment type="cofactor">
    <cofactor evidence="2">
        <name>Zn(2+)</name>
        <dbReference type="ChEBI" id="CHEBI:29105"/>
    </cofactor>
</comment>
<dbReference type="SUPFAM" id="SSF53187">
    <property type="entry name" value="Zn-dependent exopeptidases"/>
    <property type="match status" value="1"/>
</dbReference>
<keyword evidence="20" id="KW-1185">Reference proteome</keyword>
<reference evidence="19" key="1">
    <citation type="submission" date="2023-03" db="EMBL/GenBank/DDBJ databases">
        <title>Stygiobacter electus gen. nov., sp. nov., facultatively anaerobic thermotolerant bacterium of the class Ignavibacteria from a well of Yessentuki mineral water deposit.</title>
        <authorList>
            <person name="Podosokorskaya O.A."/>
            <person name="Elcheninov A.G."/>
            <person name="Petrova N.F."/>
            <person name="Zavarzina D.G."/>
            <person name="Kublanov I.V."/>
            <person name="Merkel A.Y."/>
        </authorList>
    </citation>
    <scope>NUCLEOTIDE SEQUENCE</scope>
    <source>
        <strain evidence="19">09-Me</strain>
    </source>
</reference>
<evidence type="ECO:0000256" key="16">
    <source>
        <dbReference type="ARBA" id="ARBA00077688"/>
    </source>
</evidence>
<evidence type="ECO:0000256" key="15">
    <source>
        <dbReference type="ARBA" id="ARBA00076004"/>
    </source>
</evidence>
<organism evidence="19 20">
    <name type="scientific">Stygiobacter electus</name>
    <dbReference type="NCBI Taxonomy" id="3032292"/>
    <lineage>
        <taxon>Bacteria</taxon>
        <taxon>Pseudomonadati</taxon>
        <taxon>Ignavibacteriota</taxon>
        <taxon>Ignavibacteria</taxon>
        <taxon>Ignavibacteriales</taxon>
        <taxon>Melioribacteraceae</taxon>
        <taxon>Stygiobacter</taxon>
    </lineage>
</organism>
<evidence type="ECO:0000256" key="1">
    <source>
        <dbReference type="ARBA" id="ARBA00001941"/>
    </source>
</evidence>
<dbReference type="GO" id="GO:0046872">
    <property type="term" value="F:metal ion binding"/>
    <property type="evidence" value="ECO:0007669"/>
    <property type="project" value="UniProtKB-KW"/>
</dbReference>
<dbReference type="InterPro" id="IPR001160">
    <property type="entry name" value="Peptidase_M20C"/>
</dbReference>
<sequence length="489" mass="54473">MNQKVIEGLEPKLVWQRFAEISQIPRCSKHEEAIRTYIKTFSLQHNLDYKEDNAGNIVIFVKASAGFENKPTIVLQSHVDMVCEKNKDKVHDFSKDGIQLIKEGEWVRANGTTLGADNGIGVAAQLAIAKDDELLHGPLELLFTVDEETGLTGVNSLTPDFISGRILLNLDTEEDGAFYIGCSGGIDTEGYFKIEFEEIKKNYIPYKIFVNGCKGGHSGVDISEGRANAIKLLAYLLSNLEEFDFQLGFIQGGSKRNAIPREAEAIIFIDEKNEALVRELINEQAIETSLEFKKNDAEIKYTFEKIPLTELKIKNAFKSELTKRVINTLTALPHGVIAMSKSIKGLVETSTNLATVNYDSYELVIGTSQRSSIENAKRNISKTVQSIFELANAKVKTTDGYPGWQPNVDSQLLKKAKKIYKNTFDDDPKIKAVHAGLECGILSDKYPGIDMISFGPTIIGAHSPDEKVNIKAVEKFYSFLKILLYELIM</sequence>
<evidence type="ECO:0000256" key="5">
    <source>
        <dbReference type="ARBA" id="ARBA00022801"/>
    </source>
</evidence>
<keyword evidence="7" id="KW-0482">Metalloprotease</keyword>
<keyword evidence="5" id="KW-0378">Hydrolase</keyword>
<evidence type="ECO:0000256" key="6">
    <source>
        <dbReference type="ARBA" id="ARBA00022833"/>
    </source>
</evidence>
<feature type="domain" description="Peptidase M20 dimerisation" evidence="18">
    <location>
        <begin position="212"/>
        <end position="282"/>
    </location>
</feature>
<protein>
    <recommendedName>
        <fullName evidence="13">Cytosol non-specific dipeptidase</fullName>
        <ecNumber evidence="10">3.4.13.18</ecNumber>
    </recommendedName>
    <alternativeName>
        <fullName evidence="16">Aminoacyl-histidine dipeptidase</fullName>
    </alternativeName>
    <alternativeName>
        <fullName evidence="15">Beta-alanyl-histidine dipeptidase</fullName>
    </alternativeName>
    <alternativeName>
        <fullName evidence="14">Carnosinase</fullName>
    </alternativeName>
    <alternativeName>
        <fullName evidence="11">Peptidase D</fullName>
    </alternativeName>
    <alternativeName>
        <fullName evidence="17">Xaa-His dipeptidase</fullName>
    </alternativeName>
</protein>
<dbReference type="GO" id="GO:0006508">
    <property type="term" value="P:proteolysis"/>
    <property type="evidence" value="ECO:0007669"/>
    <property type="project" value="UniProtKB-KW"/>
</dbReference>
<dbReference type="InterPro" id="IPR011650">
    <property type="entry name" value="Peptidase_M20_dimer"/>
</dbReference>
<dbReference type="Pfam" id="PF01546">
    <property type="entry name" value="Peptidase_M20"/>
    <property type="match status" value="1"/>
</dbReference>
<dbReference type="InterPro" id="IPR002933">
    <property type="entry name" value="Peptidase_M20"/>
</dbReference>
<gene>
    <name evidence="19" type="ORF">P0M35_03030</name>
</gene>
<evidence type="ECO:0000256" key="4">
    <source>
        <dbReference type="ARBA" id="ARBA00022723"/>
    </source>
</evidence>
<name>A0AAE3NZ21_9BACT</name>
<evidence type="ECO:0000256" key="11">
    <source>
        <dbReference type="ARBA" id="ARBA00044252"/>
    </source>
</evidence>